<dbReference type="Gene3D" id="1.10.3720.10">
    <property type="entry name" value="MetI-like"/>
    <property type="match status" value="1"/>
</dbReference>
<name>A0A147JXQ2_HADYE</name>
<keyword evidence="6 8" id="KW-1133">Transmembrane helix</keyword>
<comment type="caution">
    <text evidence="10">The sequence shown here is derived from an EMBL/GenBank/DDBJ whole genome shotgun (WGS) entry which is preliminary data.</text>
</comment>
<evidence type="ECO:0000313" key="11">
    <source>
        <dbReference type="Proteomes" id="UP000074294"/>
    </source>
</evidence>
<evidence type="ECO:0000256" key="6">
    <source>
        <dbReference type="ARBA" id="ARBA00022989"/>
    </source>
</evidence>
<accession>A0A147JXQ2</accession>
<keyword evidence="3 8" id="KW-0813">Transport</keyword>
<evidence type="ECO:0000313" key="10">
    <source>
        <dbReference type="EMBL" id="KUO41287.1"/>
    </source>
</evidence>
<dbReference type="GO" id="GO:0005886">
    <property type="term" value="C:plasma membrane"/>
    <property type="evidence" value="ECO:0007669"/>
    <property type="project" value="UniProtKB-SubCell"/>
</dbReference>
<dbReference type="Proteomes" id="UP000074294">
    <property type="component" value="Unassembled WGS sequence"/>
</dbReference>
<dbReference type="SUPFAM" id="SSF161098">
    <property type="entry name" value="MetI-like"/>
    <property type="match status" value="1"/>
</dbReference>
<sequence length="299" mass="33028">MTAEKGSDSLKEKIYLWAKKRVGYLLTLPAIVSVGIMAVGLFYFSLISFFKYDIIQIFVPAFTLENYLRVFTTEGVVSSFIRTFTLTTITCILCLLIGIPYAYFMVRTKSLMLKRALLLMTLVPFFIGEIVKAYSWLIILGEKGLLGSLTQQLFHSPISLVNTPYAVLIGLLHMLLPMTILLIAPSVTAVSEYTEMAAQNLGATPRQCFFHVVLPQLKPGILGALIVTFAIGATEYANPDLLGGGVFDFVANVMYMMIFNAVNYPYGAAMGVVLVITLSAIVYIILRIGKIGNIFIRGR</sequence>
<dbReference type="EMBL" id="LQMQ01000025">
    <property type="protein sequence ID" value="KUO41287.1"/>
    <property type="molecule type" value="Genomic_DNA"/>
</dbReference>
<feature type="domain" description="ABC transmembrane type-1" evidence="9">
    <location>
        <begin position="80"/>
        <end position="287"/>
    </location>
</feature>
<dbReference type="InterPro" id="IPR035906">
    <property type="entry name" value="MetI-like_sf"/>
</dbReference>
<comment type="subcellular location">
    <subcellularLocation>
        <location evidence="1 8">Cell membrane</location>
        <topology evidence="1 8">Multi-pass membrane protein</topology>
    </subcellularLocation>
</comment>
<dbReference type="CDD" id="cd06261">
    <property type="entry name" value="TM_PBP2"/>
    <property type="match status" value="1"/>
</dbReference>
<organism evidence="10 11">
    <name type="scientific">Hadarchaeum yellowstonense</name>
    <dbReference type="NCBI Taxonomy" id="1776334"/>
    <lineage>
        <taxon>Archaea</taxon>
        <taxon>Methanobacteriati</taxon>
        <taxon>Candidatus Hadarchaeota</taxon>
        <taxon>Candidatus Hadarchaeia</taxon>
        <taxon>Candidatus Hadarchaeales</taxon>
        <taxon>Candidatus Hadarchaeaceae</taxon>
        <taxon>Candidatus Hadarchaeum</taxon>
    </lineage>
</organism>
<dbReference type="InterPro" id="IPR000515">
    <property type="entry name" value="MetI-like"/>
</dbReference>
<reference evidence="10 11" key="1">
    <citation type="journal article" date="2016" name="Nat. Microbiol.">
        <title>Genomic inference of the metabolism of cosmopolitan subsurface Archaea, Hadesarchaea.</title>
        <authorList>
            <person name="Baker B.J."/>
            <person name="Saw J.H."/>
            <person name="Lind A.E."/>
            <person name="Lazar C.S."/>
            <person name="Hinrichs K.-U."/>
            <person name="Teske A.P."/>
            <person name="Ettema T.J."/>
        </authorList>
    </citation>
    <scope>NUCLEOTIDE SEQUENCE [LARGE SCALE GENOMIC DNA]</scope>
</reference>
<feature type="transmembrane region" description="Helical" evidence="8">
    <location>
        <begin position="165"/>
        <end position="187"/>
    </location>
</feature>
<evidence type="ECO:0000256" key="7">
    <source>
        <dbReference type="ARBA" id="ARBA00023136"/>
    </source>
</evidence>
<evidence type="ECO:0000256" key="4">
    <source>
        <dbReference type="ARBA" id="ARBA00022475"/>
    </source>
</evidence>
<evidence type="ECO:0000256" key="2">
    <source>
        <dbReference type="ARBA" id="ARBA00007069"/>
    </source>
</evidence>
<protein>
    <recommendedName>
        <fullName evidence="9">ABC transmembrane type-1 domain-containing protein</fullName>
    </recommendedName>
</protein>
<evidence type="ECO:0000256" key="5">
    <source>
        <dbReference type="ARBA" id="ARBA00022692"/>
    </source>
</evidence>
<feature type="transmembrane region" description="Helical" evidence="8">
    <location>
        <begin position="21"/>
        <end position="44"/>
    </location>
</feature>
<keyword evidence="4" id="KW-1003">Cell membrane</keyword>
<dbReference type="PANTHER" id="PTHR42929:SF1">
    <property type="entry name" value="INNER MEMBRANE ABC TRANSPORTER PERMEASE PROTEIN YDCU-RELATED"/>
    <property type="match status" value="1"/>
</dbReference>
<feature type="transmembrane region" description="Helical" evidence="8">
    <location>
        <begin position="116"/>
        <end position="139"/>
    </location>
</feature>
<keyword evidence="5 8" id="KW-0812">Transmembrane</keyword>
<proteinExistence type="inferred from homology"/>
<dbReference type="GO" id="GO:0055085">
    <property type="term" value="P:transmembrane transport"/>
    <property type="evidence" value="ECO:0007669"/>
    <property type="project" value="InterPro"/>
</dbReference>
<comment type="similarity">
    <text evidence="2">Belongs to the binding-protein-dependent transport system permease family. CysTW subfamily.</text>
</comment>
<evidence type="ECO:0000256" key="1">
    <source>
        <dbReference type="ARBA" id="ARBA00004651"/>
    </source>
</evidence>
<evidence type="ECO:0000259" key="9">
    <source>
        <dbReference type="PROSITE" id="PS50928"/>
    </source>
</evidence>
<dbReference type="Pfam" id="PF00528">
    <property type="entry name" value="BPD_transp_1"/>
    <property type="match status" value="1"/>
</dbReference>
<evidence type="ECO:0000256" key="8">
    <source>
        <dbReference type="RuleBase" id="RU363032"/>
    </source>
</evidence>
<dbReference type="PANTHER" id="PTHR42929">
    <property type="entry name" value="INNER MEMBRANE ABC TRANSPORTER PERMEASE PROTEIN YDCU-RELATED-RELATED"/>
    <property type="match status" value="1"/>
</dbReference>
<feature type="transmembrane region" description="Helical" evidence="8">
    <location>
        <begin position="264"/>
        <end position="286"/>
    </location>
</feature>
<keyword evidence="7 8" id="KW-0472">Membrane</keyword>
<feature type="transmembrane region" description="Helical" evidence="8">
    <location>
        <begin position="80"/>
        <end position="104"/>
    </location>
</feature>
<gene>
    <name evidence="10" type="ORF">APZ16_00185</name>
</gene>
<evidence type="ECO:0000256" key="3">
    <source>
        <dbReference type="ARBA" id="ARBA00022448"/>
    </source>
</evidence>
<dbReference type="STRING" id="1776334.APZ16_00185"/>
<dbReference type="AlphaFoldDB" id="A0A147JXQ2"/>
<dbReference type="PROSITE" id="PS50928">
    <property type="entry name" value="ABC_TM1"/>
    <property type="match status" value="1"/>
</dbReference>
<feature type="transmembrane region" description="Helical" evidence="8">
    <location>
        <begin position="208"/>
        <end position="231"/>
    </location>
</feature>